<evidence type="ECO:0000313" key="3">
    <source>
        <dbReference type="Proteomes" id="UP000248012"/>
    </source>
</evidence>
<evidence type="ECO:0000256" key="1">
    <source>
        <dbReference type="HAMAP-Rule" id="MF_00652"/>
    </source>
</evidence>
<keyword evidence="3" id="KW-1185">Reference proteome</keyword>
<dbReference type="PANTHER" id="PTHR30283">
    <property type="entry name" value="PEROXIDE STRESS RESPONSE PROTEIN YAAA"/>
    <property type="match status" value="1"/>
</dbReference>
<dbReference type="GO" id="GO:0033194">
    <property type="term" value="P:response to hydroperoxide"/>
    <property type="evidence" value="ECO:0007669"/>
    <property type="project" value="TreeGrafter"/>
</dbReference>
<protein>
    <recommendedName>
        <fullName evidence="1">UPF0246 protein DI396_10575</fullName>
    </recommendedName>
</protein>
<organism evidence="2 3">
    <name type="scientific">Litorivita pollutaquae</name>
    <dbReference type="NCBI Taxonomy" id="2200892"/>
    <lineage>
        <taxon>Bacteria</taxon>
        <taxon>Pseudomonadati</taxon>
        <taxon>Pseudomonadota</taxon>
        <taxon>Alphaproteobacteria</taxon>
        <taxon>Rhodobacterales</taxon>
        <taxon>Paracoccaceae</taxon>
        <taxon>Litorivita</taxon>
    </lineage>
</organism>
<dbReference type="InterPro" id="IPR005583">
    <property type="entry name" value="YaaA"/>
</dbReference>
<dbReference type="Proteomes" id="UP000248012">
    <property type="component" value="Unassembled WGS sequence"/>
</dbReference>
<dbReference type="EMBL" id="QFVT01000006">
    <property type="protein sequence ID" value="PYC47402.1"/>
    <property type="molecule type" value="Genomic_DNA"/>
</dbReference>
<reference evidence="2 3" key="1">
    <citation type="submission" date="2018-05" db="EMBL/GenBank/DDBJ databases">
        <title>Oceanovita maritima gen. nov., sp. nov., a marine bacterium in the family Rhodobacteraceae isolated from surface seawater of Lundu port Xiamen, China.</title>
        <authorList>
            <person name="Hetharua B.H."/>
            <person name="Min D."/>
            <person name="Liao H."/>
            <person name="Tian Y."/>
        </authorList>
    </citation>
    <scope>NUCLEOTIDE SEQUENCE [LARGE SCALE GENOMIC DNA]</scope>
    <source>
        <strain evidence="2 3">FSX-11</strain>
    </source>
</reference>
<name>A0A2V4N0D2_9RHOB</name>
<dbReference type="PANTHER" id="PTHR30283:SF4">
    <property type="entry name" value="PEROXIDE STRESS RESISTANCE PROTEIN YAAA"/>
    <property type="match status" value="1"/>
</dbReference>
<evidence type="ECO:0000313" key="2">
    <source>
        <dbReference type="EMBL" id="PYC47402.1"/>
    </source>
</evidence>
<dbReference type="GO" id="GO:0005829">
    <property type="term" value="C:cytosol"/>
    <property type="evidence" value="ECO:0007669"/>
    <property type="project" value="TreeGrafter"/>
</dbReference>
<gene>
    <name evidence="2" type="ORF">DI396_10575</name>
</gene>
<accession>A0A2V4N0D2</accession>
<proteinExistence type="inferred from homology"/>
<sequence>MLVVISPAKKMDMSPAVGVETSTPAYAAQAAELAAVARELDVAALQKLMHISEKLAALNVERFQNFGTQDTKAAALAFAGDTYQGLEAATLDADEIRYAQDHLRILSGLYGLLRPLDAIEPYRLEMGSRLATKHGKSLYDYWGDRLAQGLNEQAQQTGSSVLVNCASQEYFGAVDLNALKLRVITPVFMEEKGGTPKVVSFYAKKARGAMARYVMQNRITEAEDIKGFDLGGYQHKPDMSDGDTWVFLRGYPDAKST</sequence>
<comment type="similarity">
    <text evidence="1">Belongs to the UPF0246 family.</text>
</comment>
<dbReference type="AlphaFoldDB" id="A0A2V4N0D2"/>
<dbReference type="RefSeq" id="WP_110796186.1">
    <property type="nucleotide sequence ID" value="NZ_KZ826485.1"/>
</dbReference>
<comment type="caution">
    <text evidence="2">The sequence shown here is derived from an EMBL/GenBank/DDBJ whole genome shotgun (WGS) entry which is preliminary data.</text>
</comment>
<dbReference type="OrthoDB" id="9777133at2"/>
<dbReference type="NCBIfam" id="NF002542">
    <property type="entry name" value="PRK02101.1-3"/>
    <property type="match status" value="1"/>
</dbReference>
<dbReference type="HAMAP" id="MF_00652">
    <property type="entry name" value="UPF0246"/>
    <property type="match status" value="1"/>
</dbReference>
<dbReference type="Pfam" id="PF03883">
    <property type="entry name" value="H2O2_YaaD"/>
    <property type="match status" value="1"/>
</dbReference>